<protein>
    <recommendedName>
        <fullName evidence="1">Endonuclease/exonuclease/phosphatase domain-containing protein</fullName>
    </recommendedName>
</protein>
<keyword evidence="3" id="KW-1185">Reference proteome</keyword>
<organism evidence="2 3">
    <name type="scientific">Saponaria officinalis</name>
    <name type="common">Common soapwort</name>
    <name type="synonym">Lychnis saponaria</name>
    <dbReference type="NCBI Taxonomy" id="3572"/>
    <lineage>
        <taxon>Eukaryota</taxon>
        <taxon>Viridiplantae</taxon>
        <taxon>Streptophyta</taxon>
        <taxon>Embryophyta</taxon>
        <taxon>Tracheophyta</taxon>
        <taxon>Spermatophyta</taxon>
        <taxon>Magnoliopsida</taxon>
        <taxon>eudicotyledons</taxon>
        <taxon>Gunneridae</taxon>
        <taxon>Pentapetalae</taxon>
        <taxon>Caryophyllales</taxon>
        <taxon>Caryophyllaceae</taxon>
        <taxon>Caryophylleae</taxon>
        <taxon>Saponaria</taxon>
    </lineage>
</organism>
<comment type="caution">
    <text evidence="2">The sequence shown here is derived from an EMBL/GenBank/DDBJ whole genome shotgun (WGS) entry which is preliminary data.</text>
</comment>
<dbReference type="Proteomes" id="UP001443914">
    <property type="component" value="Unassembled WGS sequence"/>
</dbReference>
<name>A0AAW1IKH9_SAPOF</name>
<dbReference type="InterPro" id="IPR005135">
    <property type="entry name" value="Endo/exonuclease/phosphatase"/>
</dbReference>
<reference evidence="2" key="1">
    <citation type="submission" date="2024-03" db="EMBL/GenBank/DDBJ databases">
        <title>WGS assembly of Saponaria officinalis var. Norfolk2.</title>
        <authorList>
            <person name="Jenkins J."/>
            <person name="Shu S."/>
            <person name="Grimwood J."/>
            <person name="Barry K."/>
            <person name="Goodstein D."/>
            <person name="Schmutz J."/>
            <person name="Leebens-Mack J."/>
            <person name="Osbourn A."/>
        </authorList>
    </citation>
    <scope>NUCLEOTIDE SEQUENCE [LARGE SCALE GENOMIC DNA]</scope>
    <source>
        <strain evidence="2">JIC</strain>
    </source>
</reference>
<dbReference type="Pfam" id="PF03372">
    <property type="entry name" value="Exo_endo_phos"/>
    <property type="match status" value="1"/>
</dbReference>
<dbReference type="SUPFAM" id="SSF56219">
    <property type="entry name" value="DNase I-like"/>
    <property type="match status" value="1"/>
</dbReference>
<dbReference type="GO" id="GO:0003824">
    <property type="term" value="F:catalytic activity"/>
    <property type="evidence" value="ECO:0007669"/>
    <property type="project" value="InterPro"/>
</dbReference>
<accession>A0AAW1IKH9</accession>
<dbReference type="Gene3D" id="3.60.10.10">
    <property type="entry name" value="Endonuclease/exonuclease/phosphatase"/>
    <property type="match status" value="1"/>
</dbReference>
<sequence>MNGLVWNCRGLNDPLAPIITKIRALLSTKHYDFVFLSETKCMVEDVSPICRPFGMVNHVGVDALGSSGGLWLGWRKMINLSVVFKCKNFIICLVEQCKERSWFLCCVYGDPYVSNRNDVWQHLGSWLELLDRPYLLIGDFNQVEYNWDKLSQKCGRIDGANDFTLWKQNYQLLDIPFKGPRFTWWNIRKGKKKVYERLDKALGSKDWFSIFPESGVHHFPIQLSDHAPIEFSPDLTKSKGLRPYKIES</sequence>
<proteinExistence type="predicted"/>
<evidence type="ECO:0000313" key="2">
    <source>
        <dbReference type="EMBL" id="KAK9689842.1"/>
    </source>
</evidence>
<dbReference type="InterPro" id="IPR036691">
    <property type="entry name" value="Endo/exonu/phosph_ase_sf"/>
</dbReference>
<gene>
    <name evidence="2" type="ORF">RND81_09G085300</name>
</gene>
<dbReference type="AlphaFoldDB" id="A0AAW1IKH9"/>
<evidence type="ECO:0000259" key="1">
    <source>
        <dbReference type="Pfam" id="PF03372"/>
    </source>
</evidence>
<dbReference type="EMBL" id="JBDFQZ010000009">
    <property type="protein sequence ID" value="KAK9689842.1"/>
    <property type="molecule type" value="Genomic_DNA"/>
</dbReference>
<dbReference type="PANTHER" id="PTHR35218:SF9">
    <property type="entry name" value="ENDONUCLEASE_EXONUCLEASE_PHOSPHATASE DOMAIN-CONTAINING PROTEIN"/>
    <property type="match status" value="1"/>
</dbReference>
<feature type="domain" description="Endonuclease/exonuclease/phosphatase" evidence="1">
    <location>
        <begin position="5"/>
        <end position="226"/>
    </location>
</feature>
<dbReference type="PANTHER" id="PTHR35218">
    <property type="entry name" value="RNASE H DOMAIN-CONTAINING PROTEIN"/>
    <property type="match status" value="1"/>
</dbReference>
<evidence type="ECO:0000313" key="3">
    <source>
        <dbReference type="Proteomes" id="UP001443914"/>
    </source>
</evidence>